<proteinExistence type="predicted"/>
<evidence type="ECO:0000313" key="11">
    <source>
        <dbReference type="EMBL" id="MDQ0254020.1"/>
    </source>
</evidence>
<dbReference type="InterPro" id="IPR039420">
    <property type="entry name" value="WalR-like"/>
</dbReference>
<dbReference type="SMART" id="SM00862">
    <property type="entry name" value="Trans_reg_C"/>
    <property type="match status" value="1"/>
</dbReference>
<dbReference type="GO" id="GO:0003677">
    <property type="term" value="F:DNA binding"/>
    <property type="evidence" value="ECO:0007669"/>
    <property type="project" value="UniProtKB-KW"/>
</dbReference>
<keyword evidence="3" id="KW-0902">Two-component regulatory system</keyword>
<keyword evidence="5 8" id="KW-0238">DNA-binding</keyword>
<evidence type="ECO:0000259" key="10">
    <source>
        <dbReference type="PROSITE" id="PS51755"/>
    </source>
</evidence>
<dbReference type="SMART" id="SM00448">
    <property type="entry name" value="REC"/>
    <property type="match status" value="1"/>
</dbReference>
<comment type="caution">
    <text evidence="11">The sequence shown here is derived from an EMBL/GenBank/DDBJ whole genome shotgun (WGS) entry which is preliminary data.</text>
</comment>
<dbReference type="SUPFAM" id="SSF52172">
    <property type="entry name" value="CheY-like"/>
    <property type="match status" value="1"/>
</dbReference>
<sequence>MRITLMDANFLKLGDESIMSDEKLLIVEDDMDIRELTALYFKKKGYDVWTAAEGYEALKLVKKEKPQLILLDVMLPGIEGFELCKKIRLYTDVPVLFLSSKRDPVDKVLGLEVGADDFITKPFDLMELEARVRANLRRNSMVLSEPNRKKRVFTYNHLVIDLDSYDVFVRGEKVSLYTKELQLLILLVENQNQVFSAEQLYDLIWGVDSFGDLKTVQVHVSNLRRKIEEDPSKPALIQTVRGFGYKFNVQKKIESH</sequence>
<dbReference type="Gene3D" id="1.10.10.10">
    <property type="entry name" value="Winged helix-like DNA-binding domain superfamily/Winged helix DNA-binding domain"/>
    <property type="match status" value="1"/>
</dbReference>
<evidence type="ECO:0000256" key="5">
    <source>
        <dbReference type="ARBA" id="ARBA00023125"/>
    </source>
</evidence>
<evidence type="ECO:0000256" key="6">
    <source>
        <dbReference type="ARBA" id="ARBA00023163"/>
    </source>
</evidence>
<dbReference type="PROSITE" id="PS51755">
    <property type="entry name" value="OMPR_PHOB"/>
    <property type="match status" value="1"/>
</dbReference>
<organism evidence="11 12">
    <name type="scientific">Evansella vedderi</name>
    <dbReference type="NCBI Taxonomy" id="38282"/>
    <lineage>
        <taxon>Bacteria</taxon>
        <taxon>Bacillati</taxon>
        <taxon>Bacillota</taxon>
        <taxon>Bacilli</taxon>
        <taxon>Bacillales</taxon>
        <taxon>Bacillaceae</taxon>
        <taxon>Evansella</taxon>
    </lineage>
</organism>
<dbReference type="SUPFAM" id="SSF46894">
    <property type="entry name" value="C-terminal effector domain of the bipartite response regulators"/>
    <property type="match status" value="1"/>
</dbReference>
<comment type="subcellular location">
    <subcellularLocation>
        <location evidence="1">Cytoplasm</location>
    </subcellularLocation>
</comment>
<keyword evidence="2 7" id="KW-0597">Phosphoprotein</keyword>
<dbReference type="EMBL" id="JAUSUG010000004">
    <property type="protein sequence ID" value="MDQ0254020.1"/>
    <property type="molecule type" value="Genomic_DNA"/>
</dbReference>
<feature type="domain" description="OmpR/PhoB-type" evidence="10">
    <location>
        <begin position="150"/>
        <end position="249"/>
    </location>
</feature>
<keyword evidence="4" id="KW-0805">Transcription regulation</keyword>
<evidence type="ECO:0000313" key="12">
    <source>
        <dbReference type="Proteomes" id="UP001230005"/>
    </source>
</evidence>
<dbReference type="Pfam" id="PF00072">
    <property type="entry name" value="Response_reg"/>
    <property type="match status" value="1"/>
</dbReference>
<dbReference type="InterPro" id="IPR016032">
    <property type="entry name" value="Sig_transdc_resp-reg_C-effctor"/>
</dbReference>
<reference evidence="11 12" key="1">
    <citation type="submission" date="2023-07" db="EMBL/GenBank/DDBJ databases">
        <title>Genomic Encyclopedia of Type Strains, Phase IV (KMG-IV): sequencing the most valuable type-strain genomes for metagenomic binning, comparative biology and taxonomic classification.</title>
        <authorList>
            <person name="Goeker M."/>
        </authorList>
    </citation>
    <scope>NUCLEOTIDE SEQUENCE [LARGE SCALE GENOMIC DNA]</scope>
    <source>
        <strain evidence="11 12">DSM 9768</strain>
    </source>
</reference>
<evidence type="ECO:0000256" key="4">
    <source>
        <dbReference type="ARBA" id="ARBA00023015"/>
    </source>
</evidence>
<evidence type="ECO:0000259" key="9">
    <source>
        <dbReference type="PROSITE" id="PS50110"/>
    </source>
</evidence>
<dbReference type="Pfam" id="PF00486">
    <property type="entry name" value="Trans_reg_C"/>
    <property type="match status" value="1"/>
</dbReference>
<dbReference type="PANTHER" id="PTHR48111">
    <property type="entry name" value="REGULATOR OF RPOS"/>
    <property type="match status" value="1"/>
</dbReference>
<keyword evidence="12" id="KW-1185">Reference proteome</keyword>
<dbReference type="Gene3D" id="6.10.250.690">
    <property type="match status" value="1"/>
</dbReference>
<dbReference type="InterPro" id="IPR001789">
    <property type="entry name" value="Sig_transdc_resp-reg_receiver"/>
</dbReference>
<evidence type="ECO:0000256" key="8">
    <source>
        <dbReference type="PROSITE-ProRule" id="PRU01091"/>
    </source>
</evidence>
<dbReference type="InterPro" id="IPR001867">
    <property type="entry name" value="OmpR/PhoB-type_DNA-bd"/>
</dbReference>
<accession>A0ABT9ZV63</accession>
<feature type="DNA-binding region" description="OmpR/PhoB-type" evidence="8">
    <location>
        <begin position="150"/>
        <end position="249"/>
    </location>
</feature>
<dbReference type="InterPro" id="IPR036388">
    <property type="entry name" value="WH-like_DNA-bd_sf"/>
</dbReference>
<feature type="modified residue" description="4-aspartylphosphate" evidence="7">
    <location>
        <position position="72"/>
    </location>
</feature>
<name>A0ABT9ZV63_9BACI</name>
<dbReference type="Proteomes" id="UP001230005">
    <property type="component" value="Unassembled WGS sequence"/>
</dbReference>
<evidence type="ECO:0000256" key="7">
    <source>
        <dbReference type="PROSITE-ProRule" id="PRU00169"/>
    </source>
</evidence>
<evidence type="ECO:0000256" key="1">
    <source>
        <dbReference type="ARBA" id="ARBA00004496"/>
    </source>
</evidence>
<dbReference type="CDD" id="cd00383">
    <property type="entry name" value="trans_reg_C"/>
    <property type="match status" value="1"/>
</dbReference>
<keyword evidence="6" id="KW-0804">Transcription</keyword>
<protein>
    <submittedName>
        <fullName evidence="11">DNA-binding response OmpR family regulator</fullName>
    </submittedName>
</protein>
<dbReference type="PANTHER" id="PTHR48111:SF40">
    <property type="entry name" value="PHOSPHATE REGULON TRANSCRIPTIONAL REGULATORY PROTEIN PHOB"/>
    <property type="match status" value="1"/>
</dbReference>
<dbReference type="InterPro" id="IPR011006">
    <property type="entry name" value="CheY-like_superfamily"/>
</dbReference>
<feature type="domain" description="Response regulatory" evidence="9">
    <location>
        <begin position="23"/>
        <end position="136"/>
    </location>
</feature>
<evidence type="ECO:0000256" key="2">
    <source>
        <dbReference type="ARBA" id="ARBA00022553"/>
    </source>
</evidence>
<dbReference type="Gene3D" id="3.40.50.2300">
    <property type="match status" value="1"/>
</dbReference>
<dbReference type="PROSITE" id="PS50110">
    <property type="entry name" value="RESPONSE_REGULATORY"/>
    <property type="match status" value="1"/>
</dbReference>
<gene>
    <name evidence="11" type="ORF">J2S74_001393</name>
</gene>
<evidence type="ECO:0000256" key="3">
    <source>
        <dbReference type="ARBA" id="ARBA00023012"/>
    </source>
</evidence>